<evidence type="ECO:0000259" key="4">
    <source>
        <dbReference type="SMART" id="SM00893"/>
    </source>
</evidence>
<dbReference type="PANTHER" id="PTHR43153:SF1">
    <property type="entry name" value="ELECTRON TRANSFER FLAVOPROTEIN SUBUNIT ALPHA, MITOCHONDRIAL"/>
    <property type="match status" value="1"/>
</dbReference>
<organism evidence="5 6">
    <name type="scientific">Desulfacinum hydrothermale DSM 13146</name>
    <dbReference type="NCBI Taxonomy" id="1121390"/>
    <lineage>
        <taxon>Bacteria</taxon>
        <taxon>Pseudomonadati</taxon>
        <taxon>Thermodesulfobacteriota</taxon>
        <taxon>Syntrophobacteria</taxon>
        <taxon>Syntrophobacterales</taxon>
        <taxon>Syntrophobacteraceae</taxon>
        <taxon>Desulfacinum</taxon>
    </lineage>
</organism>
<evidence type="ECO:0000256" key="3">
    <source>
        <dbReference type="PIRSR" id="PIRSR000089-1"/>
    </source>
</evidence>
<dbReference type="InterPro" id="IPR014730">
    <property type="entry name" value="ETF_a/b_N"/>
</dbReference>
<proteinExistence type="inferred from homology"/>
<gene>
    <name evidence="5" type="ORF">SAMN02746041_00499</name>
</gene>
<dbReference type="PIRSF" id="PIRSF000089">
    <property type="entry name" value="Electra_flavoP_a"/>
    <property type="match status" value="1"/>
</dbReference>
<keyword evidence="3" id="KW-0274">FAD</keyword>
<keyword evidence="2" id="KW-0249">Electron transport</keyword>
<dbReference type="GO" id="GO:0050660">
    <property type="term" value="F:flavin adenine dinucleotide binding"/>
    <property type="evidence" value="ECO:0007669"/>
    <property type="project" value="InterPro"/>
</dbReference>
<feature type="domain" description="Electron transfer flavoprotein alpha/beta-subunit N-terminal" evidence="4">
    <location>
        <begin position="5"/>
        <end position="185"/>
    </location>
</feature>
<dbReference type="EMBL" id="FWXF01000001">
    <property type="protein sequence ID" value="SMC18306.1"/>
    <property type="molecule type" value="Genomic_DNA"/>
</dbReference>
<dbReference type="Pfam" id="PF01012">
    <property type="entry name" value="ETF"/>
    <property type="match status" value="1"/>
</dbReference>
<keyword evidence="3" id="KW-0285">Flavoprotein</keyword>
<keyword evidence="2" id="KW-0813">Transport</keyword>
<feature type="binding site" evidence="3">
    <location>
        <begin position="242"/>
        <end position="246"/>
    </location>
    <ligand>
        <name>FAD</name>
        <dbReference type="ChEBI" id="CHEBI:57692"/>
    </ligand>
</feature>
<dbReference type="InterPro" id="IPR014729">
    <property type="entry name" value="Rossmann-like_a/b/a_fold"/>
</dbReference>
<dbReference type="STRING" id="1121390.SAMN02746041_00499"/>
<dbReference type="Gene3D" id="3.40.50.620">
    <property type="entry name" value="HUPs"/>
    <property type="match status" value="1"/>
</dbReference>
<keyword evidence="6" id="KW-1185">Reference proteome</keyword>
<dbReference type="InterPro" id="IPR001308">
    <property type="entry name" value="ETF_a/FixB"/>
</dbReference>
<dbReference type="SMART" id="SM00893">
    <property type="entry name" value="ETF"/>
    <property type="match status" value="1"/>
</dbReference>
<evidence type="ECO:0000256" key="2">
    <source>
        <dbReference type="ARBA" id="ARBA00022982"/>
    </source>
</evidence>
<protein>
    <submittedName>
        <fullName evidence="5">Electron transfer flavoprotein alpha subunit apoprotein</fullName>
    </submittedName>
</protein>
<evidence type="ECO:0000313" key="5">
    <source>
        <dbReference type="EMBL" id="SMC18306.1"/>
    </source>
</evidence>
<feature type="binding site" evidence="3">
    <location>
        <begin position="259"/>
        <end position="266"/>
    </location>
    <ligand>
        <name>FAD</name>
        <dbReference type="ChEBI" id="CHEBI:57692"/>
    </ligand>
</feature>
<dbReference type="Pfam" id="PF00766">
    <property type="entry name" value="ETF_alpha"/>
    <property type="match status" value="1"/>
</dbReference>
<reference evidence="5 6" key="1">
    <citation type="submission" date="2017-04" db="EMBL/GenBank/DDBJ databases">
        <authorList>
            <person name="Afonso C.L."/>
            <person name="Miller P.J."/>
            <person name="Scott M.A."/>
            <person name="Spackman E."/>
            <person name="Goraichik I."/>
            <person name="Dimitrov K.M."/>
            <person name="Suarez D.L."/>
            <person name="Swayne D.E."/>
        </authorList>
    </citation>
    <scope>NUCLEOTIDE SEQUENCE [LARGE SCALE GENOMIC DNA]</scope>
    <source>
        <strain evidence="5 6">DSM 13146</strain>
    </source>
</reference>
<sequence>MTRRVLIYLDPEGEADSIQLLEAANRMYGATGYRSYGLRLAGTCPQAEGLLDVLLQVEDPRVRPYDAANLARCVEAAHRKHHFDAILIPATTFGRMIAPRAAMRLHVGLTADVADIHREKGRIELVRAAFGGRMRAVVAHRGRGPLMITVRKNTFTLDARIRRSTDIAPLVVDGITEPEVTLVERRPAEKAADIRESEVLVSGGGGIKEHFDQLEKLARALGGRVSASRRVVDAGLAPRRIQVGQSGKTVSPRLYIAVGISGSIQHVMGLKEVDTIIVANTDRNAPLCSLADMVVEGDGMEFVDRLTKRLLKGGKG</sequence>
<comment type="cofactor">
    <cofactor evidence="3">
        <name>FAD</name>
        <dbReference type="ChEBI" id="CHEBI:57692"/>
    </cofactor>
    <text evidence="3">Binds 1 FAD per dimer.</text>
</comment>
<dbReference type="InterPro" id="IPR014731">
    <property type="entry name" value="ETF_asu_C"/>
</dbReference>
<dbReference type="RefSeq" id="WP_084055946.1">
    <property type="nucleotide sequence ID" value="NZ_FWXF01000001.1"/>
</dbReference>
<comment type="similarity">
    <text evidence="1">Belongs to the ETF alpha-subunit/FixB family.</text>
</comment>
<dbReference type="Proteomes" id="UP000192783">
    <property type="component" value="Unassembled WGS sequence"/>
</dbReference>
<dbReference type="OrthoDB" id="9770286at2"/>
<dbReference type="SUPFAM" id="SSF52467">
    <property type="entry name" value="DHS-like NAD/FAD-binding domain"/>
    <property type="match status" value="1"/>
</dbReference>
<dbReference type="GO" id="GO:0009055">
    <property type="term" value="F:electron transfer activity"/>
    <property type="evidence" value="ECO:0007669"/>
    <property type="project" value="InterPro"/>
</dbReference>
<dbReference type="PANTHER" id="PTHR43153">
    <property type="entry name" value="ELECTRON TRANSFER FLAVOPROTEIN ALPHA"/>
    <property type="match status" value="1"/>
</dbReference>
<dbReference type="Gene3D" id="3.40.50.1220">
    <property type="entry name" value="TPP-binding domain"/>
    <property type="match status" value="1"/>
</dbReference>
<dbReference type="AlphaFoldDB" id="A0A1W1X2X3"/>
<feature type="binding site" evidence="3">
    <location>
        <position position="280"/>
    </location>
    <ligand>
        <name>FAD</name>
        <dbReference type="ChEBI" id="CHEBI:57692"/>
    </ligand>
</feature>
<feature type="binding site" evidence="3">
    <location>
        <begin position="228"/>
        <end position="229"/>
    </location>
    <ligand>
        <name>FAD</name>
        <dbReference type="ChEBI" id="CHEBI:57692"/>
    </ligand>
</feature>
<name>A0A1W1X2X3_9BACT</name>
<evidence type="ECO:0000313" key="6">
    <source>
        <dbReference type="Proteomes" id="UP000192783"/>
    </source>
</evidence>
<dbReference type="GO" id="GO:0033539">
    <property type="term" value="P:fatty acid beta-oxidation using acyl-CoA dehydrogenase"/>
    <property type="evidence" value="ECO:0007669"/>
    <property type="project" value="TreeGrafter"/>
</dbReference>
<dbReference type="InterPro" id="IPR029035">
    <property type="entry name" value="DHS-like_NAD/FAD-binding_dom"/>
</dbReference>
<dbReference type="SUPFAM" id="SSF52402">
    <property type="entry name" value="Adenine nucleotide alpha hydrolases-like"/>
    <property type="match status" value="1"/>
</dbReference>
<evidence type="ECO:0000256" key="1">
    <source>
        <dbReference type="ARBA" id="ARBA00005817"/>
    </source>
</evidence>
<accession>A0A1W1X2X3</accession>